<dbReference type="Pfam" id="PF00293">
    <property type="entry name" value="NUDIX"/>
    <property type="match status" value="1"/>
</dbReference>
<keyword evidence="4" id="KW-0378">Hydrolase</keyword>
<dbReference type="GO" id="GO:0046872">
    <property type="term" value="F:metal ion binding"/>
    <property type="evidence" value="ECO:0007669"/>
    <property type="project" value="UniProtKB-KW"/>
</dbReference>
<evidence type="ECO:0000313" key="9">
    <source>
        <dbReference type="Proteomes" id="UP000703661"/>
    </source>
</evidence>
<dbReference type="Gene3D" id="3.90.79.10">
    <property type="entry name" value="Nucleoside Triphosphate Pyrophosphohydrolase"/>
    <property type="match status" value="1"/>
</dbReference>
<proteinExistence type="inferred from homology"/>
<feature type="region of interest" description="Disordered" evidence="6">
    <location>
        <begin position="183"/>
        <end position="206"/>
    </location>
</feature>
<evidence type="ECO:0000256" key="3">
    <source>
        <dbReference type="ARBA" id="ARBA00022723"/>
    </source>
</evidence>
<comment type="similarity">
    <text evidence="2">Belongs to the Nudix hydrolase family.</text>
</comment>
<keyword evidence="3" id="KW-0479">Metal-binding</keyword>
<evidence type="ECO:0000256" key="5">
    <source>
        <dbReference type="ARBA" id="ARBA00022842"/>
    </source>
</evidence>
<name>A0A9P6T452_9FUNG</name>
<feature type="compositionally biased region" description="Polar residues" evidence="6">
    <location>
        <begin position="183"/>
        <end position="203"/>
    </location>
</feature>
<evidence type="ECO:0000313" key="8">
    <source>
        <dbReference type="EMBL" id="KAG0023292.1"/>
    </source>
</evidence>
<dbReference type="PANTHER" id="PTHR43758">
    <property type="entry name" value="7,8-DIHYDRO-8-OXOGUANINE TRIPHOSPHATASE"/>
    <property type="match status" value="1"/>
</dbReference>
<dbReference type="EMBL" id="JAAAID010000063">
    <property type="protein sequence ID" value="KAG0023292.1"/>
    <property type="molecule type" value="Genomic_DNA"/>
</dbReference>
<dbReference type="GO" id="GO:0042262">
    <property type="term" value="P:DNA protection"/>
    <property type="evidence" value="ECO:0007669"/>
    <property type="project" value="TreeGrafter"/>
</dbReference>
<comment type="caution">
    <text evidence="8">The sequence shown here is derived from an EMBL/GenBank/DDBJ whole genome shotgun (WGS) entry which is preliminary data.</text>
</comment>
<keyword evidence="5" id="KW-0460">Magnesium</keyword>
<sequence length="368" mass="41881">MTEVRNMTIPQESYEKTQEQCIQQANKAESGNSERNDSREDEFNLEFLSIRKIFTLIFIHDIEHNQQLLPGLFFPRYSPPPPIDASTCAPIILKLLLGQKQRGALLGQWNGFGGKVERGLESIAESAARELEEEAFIKAPLFPVGFIQWVVTRSGGNNHDDKTAYPYRDVMIVYKAHTLERTSTTAEPDSISASKSPAETSGRITEFDPSDEMAPAWWDVDCLPWDSMRINHKVWYPFMLADRPYRGVYWYQTERVDIATTNREDGTEKKTNAQRENAQEIWVEDLKKRCVQFGTRPIGGRLSDKSNDEALESFAKQVGVSGTCYSSIIDSVAEEKRQLESEPTPNHDLDEGWLLTAIAKSEQEWMSS</sequence>
<dbReference type="InterPro" id="IPR000086">
    <property type="entry name" value="NUDIX_hydrolase_dom"/>
</dbReference>
<evidence type="ECO:0000256" key="2">
    <source>
        <dbReference type="ARBA" id="ARBA00005582"/>
    </source>
</evidence>
<feature type="domain" description="Nudix hydrolase" evidence="7">
    <location>
        <begin position="81"/>
        <end position="242"/>
    </location>
</feature>
<dbReference type="InterPro" id="IPR015797">
    <property type="entry name" value="NUDIX_hydrolase-like_dom_sf"/>
</dbReference>
<evidence type="ECO:0000259" key="7">
    <source>
        <dbReference type="PROSITE" id="PS51462"/>
    </source>
</evidence>
<dbReference type="PANTHER" id="PTHR43758:SF2">
    <property type="entry name" value="OXIDIZED PURINE NUCLEOSIDE TRIPHOSPHATE HYDROLASE"/>
    <property type="match status" value="1"/>
</dbReference>
<comment type="cofactor">
    <cofactor evidence="1">
        <name>Mg(2+)</name>
        <dbReference type="ChEBI" id="CHEBI:18420"/>
    </cofactor>
</comment>
<dbReference type="GO" id="GO:0005737">
    <property type="term" value="C:cytoplasm"/>
    <property type="evidence" value="ECO:0007669"/>
    <property type="project" value="TreeGrafter"/>
</dbReference>
<evidence type="ECO:0000256" key="1">
    <source>
        <dbReference type="ARBA" id="ARBA00001946"/>
    </source>
</evidence>
<dbReference type="GO" id="GO:0008413">
    <property type="term" value="F:8-oxo-7,8-dihydroguanosine triphosphate pyrophosphatase activity"/>
    <property type="evidence" value="ECO:0007669"/>
    <property type="project" value="TreeGrafter"/>
</dbReference>
<evidence type="ECO:0000256" key="4">
    <source>
        <dbReference type="ARBA" id="ARBA00022801"/>
    </source>
</evidence>
<dbReference type="PROSITE" id="PS51462">
    <property type="entry name" value="NUDIX"/>
    <property type="match status" value="1"/>
</dbReference>
<reference evidence="8" key="1">
    <citation type="journal article" date="2020" name="Fungal Divers.">
        <title>Resolving the Mortierellaceae phylogeny through synthesis of multi-gene phylogenetics and phylogenomics.</title>
        <authorList>
            <person name="Vandepol N."/>
            <person name="Liber J."/>
            <person name="Desiro A."/>
            <person name="Na H."/>
            <person name="Kennedy M."/>
            <person name="Barry K."/>
            <person name="Grigoriev I.V."/>
            <person name="Miller A.N."/>
            <person name="O'Donnell K."/>
            <person name="Stajich J.E."/>
            <person name="Bonito G."/>
        </authorList>
    </citation>
    <scope>NUCLEOTIDE SEQUENCE</scope>
    <source>
        <strain evidence="8">NRRL 2769</strain>
    </source>
</reference>
<dbReference type="Proteomes" id="UP000703661">
    <property type="component" value="Unassembled WGS sequence"/>
</dbReference>
<gene>
    <name evidence="8" type="primary">NUDT1_2</name>
    <name evidence="8" type="ORF">BGZ80_009862</name>
</gene>
<accession>A0A9P6T452</accession>
<evidence type="ECO:0000256" key="6">
    <source>
        <dbReference type="SAM" id="MobiDB-lite"/>
    </source>
</evidence>
<keyword evidence="9" id="KW-1185">Reference proteome</keyword>
<dbReference type="SUPFAM" id="SSF55811">
    <property type="entry name" value="Nudix"/>
    <property type="match status" value="1"/>
</dbReference>
<dbReference type="AlphaFoldDB" id="A0A9P6T452"/>
<organism evidence="8 9">
    <name type="scientific">Entomortierella chlamydospora</name>
    <dbReference type="NCBI Taxonomy" id="101097"/>
    <lineage>
        <taxon>Eukaryota</taxon>
        <taxon>Fungi</taxon>
        <taxon>Fungi incertae sedis</taxon>
        <taxon>Mucoromycota</taxon>
        <taxon>Mortierellomycotina</taxon>
        <taxon>Mortierellomycetes</taxon>
        <taxon>Mortierellales</taxon>
        <taxon>Mortierellaceae</taxon>
        <taxon>Entomortierella</taxon>
    </lineage>
</organism>
<protein>
    <submittedName>
        <fullName evidence="8">Nudix (Nucleoside diphosphate linked moiety X)-type motif 1</fullName>
    </submittedName>
</protein>